<dbReference type="AlphaFoldDB" id="A0A8H7V6W9"/>
<sequence>MLLITSVDDYLGYCIASHLSQVKSVRKDMRVLYSQPSAWIKNFQTKGIDTVKITDCHHPDQLSKAMRNVTQIVLTLGSHPDRVKHCQKLLQVALRSGVKSVLFLSHIGAQSEEHASLYDYGLVENMLIEQEEQMTSVIFRLDFIQQYFHLWAAQVEQTKQWRLPISHETEMCPVDIGDVCQSIEACVIRNDALLEELEDCHVGQVYTLTGPEALKNKQMMQMMSDATRYTNYKNHMCRPMDTRFYLDGLCRDIWFDARIKNETAKSYRDVLETNAYRTKAFSVPHRLFKDACIDYFDWINKTSGSVPVNHIQQFSKVPKTMGDFFQENANSFKPKV</sequence>
<reference evidence="1" key="1">
    <citation type="submission" date="2020-12" db="EMBL/GenBank/DDBJ databases">
        <title>Metabolic potential, ecology and presence of endohyphal bacteria is reflected in genomic diversity of Mucoromycotina.</title>
        <authorList>
            <person name="Muszewska A."/>
            <person name="Okrasinska A."/>
            <person name="Steczkiewicz K."/>
            <person name="Drgas O."/>
            <person name="Orlowska M."/>
            <person name="Perlinska-Lenart U."/>
            <person name="Aleksandrzak-Piekarczyk T."/>
            <person name="Szatraj K."/>
            <person name="Zielenkiewicz U."/>
            <person name="Pilsyk S."/>
            <person name="Malc E."/>
            <person name="Mieczkowski P."/>
            <person name="Kruszewska J.S."/>
            <person name="Biernat P."/>
            <person name="Pawlowska J."/>
        </authorList>
    </citation>
    <scope>NUCLEOTIDE SEQUENCE</scope>
    <source>
        <strain evidence="1">WA0000017839</strain>
    </source>
</reference>
<dbReference type="Proteomes" id="UP000603453">
    <property type="component" value="Unassembled WGS sequence"/>
</dbReference>
<dbReference type="PANTHER" id="PTHR43162">
    <property type="match status" value="1"/>
</dbReference>
<dbReference type="PANTHER" id="PTHR43162:SF1">
    <property type="entry name" value="PRESTALK A DIFFERENTIATION PROTEIN A"/>
    <property type="match status" value="1"/>
</dbReference>
<dbReference type="Gene3D" id="3.40.50.720">
    <property type="entry name" value="NAD(P)-binding Rossmann-like Domain"/>
    <property type="match status" value="1"/>
</dbReference>
<gene>
    <name evidence="1" type="ORF">INT47_008293</name>
</gene>
<dbReference type="InterPro" id="IPR051604">
    <property type="entry name" value="Ergot_Alk_Oxidoreductase"/>
</dbReference>
<dbReference type="EMBL" id="JAEPRD010000015">
    <property type="protein sequence ID" value="KAG2209450.1"/>
    <property type="molecule type" value="Genomic_DNA"/>
</dbReference>
<dbReference type="SUPFAM" id="SSF51735">
    <property type="entry name" value="NAD(P)-binding Rossmann-fold domains"/>
    <property type="match status" value="1"/>
</dbReference>
<accession>A0A8H7V6W9</accession>
<proteinExistence type="predicted"/>
<dbReference type="OrthoDB" id="10254221at2759"/>
<dbReference type="InterPro" id="IPR036291">
    <property type="entry name" value="NAD(P)-bd_dom_sf"/>
</dbReference>
<evidence type="ECO:0000313" key="2">
    <source>
        <dbReference type="Proteomes" id="UP000603453"/>
    </source>
</evidence>
<protein>
    <recommendedName>
        <fullName evidence="3">NAD(P)-binding domain-containing protein</fullName>
    </recommendedName>
</protein>
<organism evidence="1 2">
    <name type="scientific">Mucor saturninus</name>
    <dbReference type="NCBI Taxonomy" id="64648"/>
    <lineage>
        <taxon>Eukaryota</taxon>
        <taxon>Fungi</taxon>
        <taxon>Fungi incertae sedis</taxon>
        <taxon>Mucoromycota</taxon>
        <taxon>Mucoromycotina</taxon>
        <taxon>Mucoromycetes</taxon>
        <taxon>Mucorales</taxon>
        <taxon>Mucorineae</taxon>
        <taxon>Mucoraceae</taxon>
        <taxon>Mucor</taxon>
    </lineage>
</organism>
<evidence type="ECO:0000313" key="1">
    <source>
        <dbReference type="EMBL" id="KAG2209450.1"/>
    </source>
</evidence>
<comment type="caution">
    <text evidence="1">The sequence shown here is derived from an EMBL/GenBank/DDBJ whole genome shotgun (WGS) entry which is preliminary data.</text>
</comment>
<name>A0A8H7V6W9_9FUNG</name>
<keyword evidence="2" id="KW-1185">Reference proteome</keyword>
<evidence type="ECO:0008006" key="3">
    <source>
        <dbReference type="Google" id="ProtNLM"/>
    </source>
</evidence>